<dbReference type="Proteomes" id="UP000605099">
    <property type="component" value="Unassembled WGS sequence"/>
</dbReference>
<keyword evidence="1" id="KW-0378">Hydrolase</keyword>
<dbReference type="InterPro" id="IPR029058">
    <property type="entry name" value="AB_hydrolase_fold"/>
</dbReference>
<comment type="caution">
    <text evidence="4">The sequence shown here is derived from an EMBL/GenBank/DDBJ whole genome shotgun (WGS) entry which is preliminary data.</text>
</comment>
<accession>A0ABQ2JHN9</accession>
<proteinExistence type="predicted"/>
<feature type="signal peptide" evidence="2">
    <location>
        <begin position="1"/>
        <end position="20"/>
    </location>
</feature>
<dbReference type="SUPFAM" id="SSF53474">
    <property type="entry name" value="alpha/beta-Hydrolases"/>
    <property type="match status" value="1"/>
</dbReference>
<evidence type="ECO:0000313" key="4">
    <source>
        <dbReference type="EMBL" id="GGN45440.1"/>
    </source>
</evidence>
<keyword evidence="5" id="KW-1185">Reference proteome</keyword>
<dbReference type="PANTHER" id="PTHR42776:SF27">
    <property type="entry name" value="DIPEPTIDYL PEPTIDASE FAMILY MEMBER 6"/>
    <property type="match status" value="1"/>
</dbReference>
<protein>
    <submittedName>
        <fullName evidence="4">Peptidase S9</fullName>
    </submittedName>
</protein>
<reference evidence="5" key="1">
    <citation type="journal article" date="2019" name="Int. J. Syst. Evol. Microbiol.">
        <title>The Global Catalogue of Microorganisms (GCM) 10K type strain sequencing project: providing services to taxonomists for standard genome sequencing and annotation.</title>
        <authorList>
            <consortium name="The Broad Institute Genomics Platform"/>
            <consortium name="The Broad Institute Genome Sequencing Center for Infectious Disease"/>
            <person name="Wu L."/>
            <person name="Ma J."/>
        </authorList>
    </citation>
    <scope>NUCLEOTIDE SEQUENCE [LARGE SCALE GENOMIC DNA]</scope>
    <source>
        <strain evidence="5">CGMCC 1.6784</strain>
    </source>
</reference>
<dbReference type="RefSeq" id="WP_229710090.1">
    <property type="nucleotide sequence ID" value="NZ_BMLK01000004.1"/>
</dbReference>
<feature type="domain" description="Peptidase S9 prolyl oligopeptidase catalytic" evidence="3">
    <location>
        <begin position="457"/>
        <end position="663"/>
    </location>
</feature>
<sequence length="665" mass="72484">MTISIRAMAFSLAVAGMASAVSGADSDDMAARFGALESARQISMSPSGNRIAIVSPVGSGSGVSVIDLASGKPPIRVLHENDSDQDISNCSWPTDDRLICRVFIQGTDREGYKYTFSRMMVFDHDGGHAKVLTDTGGIRSLGFTWSGGGVIDWNGGKPGTILMQREYVPESTAGTRIASKLEGVGVERVDVNSLGRVNVERPRTDSSQFISDGRGHVRIMGASKHDNFGYQQGKVEFYYRKPDDDSEWLELSTVTDAADGSWTGFNPVSVDPDQNVVYGFDDNEAGRRAVYSVKLDGTRQRKLILGRDDADIDHLISIGRSERVIGASYATDKRFAEYFDPELGKLASALVKALPGFAQIDWVDASEDENKLVLLASSDVKPGTFYLFDKTTHRLDEVMPLRPQLADVPLATMKPVTFPASDGTQIPGYLTLPVGSDGKNLPAIVMPHGGPSSRDEWGFDWLVQFFAARGYAVLQPNYRGSSGYGADWYKKNGFQSWRTAIGDIDDAGRWLVSEGIAQPDKLAIIGWSYGGYAALQSGVTEPGLYKAIVAVAPVTDLEELREESKHYVDEKLTSAFIGEGPHIEAGSPARHADKITVPVLLFHGEEDRNVDVEESRLMDKRLKEAGKSVEYIEFPELAHSLVSADARTTLLSKSDAFLRKTLGIK</sequence>
<dbReference type="PANTHER" id="PTHR42776">
    <property type="entry name" value="SERINE PEPTIDASE S9 FAMILY MEMBER"/>
    <property type="match status" value="1"/>
</dbReference>
<dbReference type="Pfam" id="PF00326">
    <property type="entry name" value="Peptidase_S9"/>
    <property type="match status" value="1"/>
</dbReference>
<name>A0ABQ2JHN9_9SPHN</name>
<dbReference type="Gene3D" id="3.40.50.1820">
    <property type="entry name" value="alpha/beta hydrolase"/>
    <property type="match status" value="1"/>
</dbReference>
<evidence type="ECO:0000256" key="2">
    <source>
        <dbReference type="SAM" id="SignalP"/>
    </source>
</evidence>
<evidence type="ECO:0000259" key="3">
    <source>
        <dbReference type="Pfam" id="PF00326"/>
    </source>
</evidence>
<evidence type="ECO:0000256" key="1">
    <source>
        <dbReference type="ARBA" id="ARBA00022801"/>
    </source>
</evidence>
<dbReference type="InterPro" id="IPR001375">
    <property type="entry name" value="Peptidase_S9_cat"/>
</dbReference>
<dbReference type="EMBL" id="BMLK01000004">
    <property type="protein sequence ID" value="GGN45440.1"/>
    <property type="molecule type" value="Genomic_DNA"/>
</dbReference>
<feature type="chain" id="PRO_5045631673" evidence="2">
    <location>
        <begin position="21"/>
        <end position="665"/>
    </location>
</feature>
<keyword evidence="2" id="KW-0732">Signal</keyword>
<gene>
    <name evidence="4" type="ORF">GCM10011349_11500</name>
</gene>
<evidence type="ECO:0000313" key="5">
    <source>
        <dbReference type="Proteomes" id="UP000605099"/>
    </source>
</evidence>
<dbReference type="SUPFAM" id="SSF82171">
    <property type="entry name" value="DPP6 N-terminal domain-like"/>
    <property type="match status" value="1"/>
</dbReference>
<organism evidence="4 5">
    <name type="scientific">Novosphingobium indicum</name>
    <dbReference type="NCBI Taxonomy" id="462949"/>
    <lineage>
        <taxon>Bacteria</taxon>
        <taxon>Pseudomonadati</taxon>
        <taxon>Pseudomonadota</taxon>
        <taxon>Alphaproteobacteria</taxon>
        <taxon>Sphingomonadales</taxon>
        <taxon>Sphingomonadaceae</taxon>
        <taxon>Novosphingobium</taxon>
    </lineage>
</organism>